<gene>
    <name evidence="1" type="ORF">JHK62_05495</name>
</gene>
<keyword evidence="2" id="KW-1185">Reference proteome</keyword>
<comment type="caution">
    <text evidence="1">The sequence shown here is derived from an EMBL/GenBank/DDBJ whole genome shotgun (WGS) entry which is preliminary data.</text>
</comment>
<reference evidence="1 2" key="1">
    <citation type="journal article" date="2021" name="Int. J. Syst. Evol. Microbiol.">
        <title>Streptococcus vicugnae sp. nov., isolated from faeces of alpacas (Vicugna pacos) and cattle (Bos taurus), Streptococcus zalophi sp. nov., and Streptococcus pacificus sp. nov., isolated from respiratory tract of California sea lions (Zalophus californianus).</title>
        <authorList>
            <person name="Volokhov D.V."/>
            <person name="Zagorodnyaya T.A."/>
            <person name="Shen Z."/>
            <person name="Blom J."/>
            <person name="Furtak V.A."/>
            <person name="Eisenberg T."/>
            <person name="Fan P."/>
            <person name="Jeong K.C."/>
            <person name="Gao Y."/>
            <person name="Zhang S."/>
            <person name="Amselle M."/>
        </authorList>
    </citation>
    <scope>NUCLEOTIDE SEQUENCE [LARGE SCALE GENOMIC DNA]</scope>
    <source>
        <strain evidence="1 2">CSL7591</strain>
    </source>
</reference>
<dbReference type="RefSeq" id="WP_199575771.1">
    <property type="nucleotide sequence ID" value="NZ_JAENBO010000004.1"/>
</dbReference>
<protein>
    <recommendedName>
        <fullName evidence="3">Cingulin</fullName>
    </recommendedName>
</protein>
<evidence type="ECO:0000313" key="1">
    <source>
        <dbReference type="EMBL" id="MBJ8326122.1"/>
    </source>
</evidence>
<dbReference type="EMBL" id="JAENBO010000004">
    <property type="protein sequence ID" value="MBJ8326122.1"/>
    <property type="molecule type" value="Genomic_DNA"/>
</dbReference>
<proteinExistence type="predicted"/>
<name>A0ABS0ZJE4_9STRE</name>
<accession>A0ABS0ZJE4</accession>
<organism evidence="1 2">
    <name type="scientific">Streptococcus pacificus</name>
    <dbReference type="NCBI Taxonomy" id="2740577"/>
    <lineage>
        <taxon>Bacteria</taxon>
        <taxon>Bacillati</taxon>
        <taxon>Bacillota</taxon>
        <taxon>Bacilli</taxon>
        <taxon>Lactobacillales</taxon>
        <taxon>Streptococcaceae</taxon>
        <taxon>Streptococcus</taxon>
    </lineage>
</organism>
<evidence type="ECO:0008006" key="3">
    <source>
        <dbReference type="Google" id="ProtNLM"/>
    </source>
</evidence>
<sequence>MENLEKLKQEEKQVLAQMAENDDHQQSLKKIFASYETYDDMTYGLEQAVGEISYRSRYAHQLKDTAHFLRKQSRQTMDKLFNETIRLRRLGHQLELKQEELRYLTLKETNKLKEDNHEY</sequence>
<dbReference type="Proteomes" id="UP000653045">
    <property type="component" value="Unassembled WGS sequence"/>
</dbReference>
<evidence type="ECO:0000313" key="2">
    <source>
        <dbReference type="Proteomes" id="UP000653045"/>
    </source>
</evidence>